<dbReference type="Proteomes" id="UP000075636">
    <property type="component" value="Unassembled WGS sequence"/>
</dbReference>
<protein>
    <submittedName>
        <fullName evidence="2">Uncharacterized protein</fullName>
    </submittedName>
</protein>
<evidence type="ECO:0000313" key="3">
    <source>
        <dbReference type="Proteomes" id="UP000075636"/>
    </source>
</evidence>
<reference evidence="2 3" key="1">
    <citation type="submission" date="2015-06" db="EMBL/GenBank/DDBJ databases">
        <title>Improved classification and identification of acetic acid bacteria using matrix-assisted laser desorption/ionization time-of-flight mass spectrometry; Gluconobacter nephelii and Gluconobacter uchimurae are later heterotypic synonyms of Gluconobacter japonicus and Gluconobacter oxydans, respectively.</title>
        <authorList>
            <person name="Li L."/>
            <person name="Cleenwerck I."/>
            <person name="De Vuyst L."/>
            <person name="Vandamme P."/>
        </authorList>
    </citation>
    <scope>NUCLEOTIDE SEQUENCE [LARGE SCALE GENOMIC DNA]</scope>
    <source>
        <strain evidence="2 3">LMG 1768</strain>
    </source>
</reference>
<accession>A0A149TK10</accession>
<dbReference type="AlphaFoldDB" id="A0A149TK10"/>
<proteinExistence type="predicted"/>
<dbReference type="EMBL" id="LHZR01000101">
    <property type="protein sequence ID" value="KXV48744.1"/>
    <property type="molecule type" value="Genomic_DNA"/>
</dbReference>
<dbReference type="PATRIC" id="fig|318683.6.peg.1212"/>
<keyword evidence="1" id="KW-0472">Membrane</keyword>
<comment type="caution">
    <text evidence="2">The sequence shown here is derived from an EMBL/GenBank/DDBJ whole genome shotgun (WGS) entry which is preliminary data.</text>
</comment>
<evidence type="ECO:0000256" key="1">
    <source>
        <dbReference type="SAM" id="Phobius"/>
    </source>
</evidence>
<gene>
    <name evidence="2" type="ORF">AD945_06235</name>
</gene>
<keyword evidence="1" id="KW-1133">Transmembrane helix</keyword>
<evidence type="ECO:0000313" key="2">
    <source>
        <dbReference type="EMBL" id="KXV48744.1"/>
    </source>
</evidence>
<organism evidence="2 3">
    <name type="scientific">Gluconobacter albidus</name>
    <dbReference type="NCBI Taxonomy" id="318683"/>
    <lineage>
        <taxon>Bacteria</taxon>
        <taxon>Pseudomonadati</taxon>
        <taxon>Pseudomonadota</taxon>
        <taxon>Alphaproteobacteria</taxon>
        <taxon>Acetobacterales</taxon>
        <taxon>Acetobacteraceae</taxon>
        <taxon>Gluconobacter</taxon>
    </lineage>
</organism>
<feature type="transmembrane region" description="Helical" evidence="1">
    <location>
        <begin position="61"/>
        <end position="85"/>
    </location>
</feature>
<sequence length="93" mass="10106">MEKLKNRVELIEAGFGRIEKSVEKLDDRLRNVEGMLSEMKGTLSTLSSTLASKLMSPWQMVGVFGGIFGVVVMIGGAVLTTAKWLGILHVSPN</sequence>
<name>A0A149TK10_9PROT</name>
<keyword evidence="1" id="KW-0812">Transmembrane</keyword>